<evidence type="ECO:0000256" key="2">
    <source>
        <dbReference type="SAM" id="SignalP"/>
    </source>
</evidence>
<keyword evidence="1 2" id="KW-0732">Signal</keyword>
<feature type="chain" id="PRO_5024391263" evidence="2">
    <location>
        <begin position="21"/>
        <end position="170"/>
    </location>
</feature>
<evidence type="ECO:0000256" key="1">
    <source>
        <dbReference type="ARBA" id="ARBA00022729"/>
    </source>
</evidence>
<evidence type="ECO:0000313" key="5">
    <source>
        <dbReference type="Proteomes" id="UP000325122"/>
    </source>
</evidence>
<organism evidence="4 5">
    <name type="scientific">Alkalicaulis satelles</name>
    <dbReference type="NCBI Taxonomy" id="2609175"/>
    <lineage>
        <taxon>Bacteria</taxon>
        <taxon>Pseudomonadati</taxon>
        <taxon>Pseudomonadota</taxon>
        <taxon>Alphaproteobacteria</taxon>
        <taxon>Maricaulales</taxon>
        <taxon>Maricaulaceae</taxon>
        <taxon>Alkalicaulis</taxon>
    </lineage>
</organism>
<dbReference type="EMBL" id="VWOJ01000001">
    <property type="protein sequence ID" value="KAA5804793.1"/>
    <property type="molecule type" value="Genomic_DNA"/>
</dbReference>
<feature type="signal peptide" evidence="2">
    <location>
        <begin position="1"/>
        <end position="20"/>
    </location>
</feature>
<protein>
    <submittedName>
        <fullName evidence="4">Porin family protein</fullName>
    </submittedName>
</protein>
<accession>A0A5M6ZJ02</accession>
<feature type="domain" description="Outer membrane protein beta-barrel" evidence="3">
    <location>
        <begin position="9"/>
        <end position="170"/>
    </location>
</feature>
<dbReference type="InterPro" id="IPR027385">
    <property type="entry name" value="Beta-barrel_OMP"/>
</dbReference>
<comment type="caution">
    <text evidence="4">The sequence shown here is derived from an EMBL/GenBank/DDBJ whole genome shotgun (WGS) entry which is preliminary data.</text>
</comment>
<dbReference type="Proteomes" id="UP000325122">
    <property type="component" value="Unassembled WGS sequence"/>
</dbReference>
<dbReference type="Pfam" id="PF13505">
    <property type="entry name" value="OMP_b-brl"/>
    <property type="match status" value="1"/>
</dbReference>
<keyword evidence="5" id="KW-1185">Reference proteome</keyword>
<dbReference type="Gene3D" id="2.40.160.20">
    <property type="match status" value="1"/>
</dbReference>
<reference evidence="4 5" key="1">
    <citation type="submission" date="2019-09" db="EMBL/GenBank/DDBJ databases">
        <authorList>
            <person name="Kevbrin V."/>
            <person name="Grouzdev D.S."/>
        </authorList>
    </citation>
    <scope>NUCLEOTIDE SEQUENCE [LARGE SCALE GENOMIC DNA]</scope>
    <source>
        <strain evidence="4 5">G-192</strain>
    </source>
</reference>
<evidence type="ECO:0000259" key="3">
    <source>
        <dbReference type="Pfam" id="PF13505"/>
    </source>
</evidence>
<proteinExistence type="predicted"/>
<dbReference type="InterPro" id="IPR011250">
    <property type="entry name" value="OMP/PagP_B-barrel"/>
</dbReference>
<evidence type="ECO:0000313" key="4">
    <source>
        <dbReference type="EMBL" id="KAA5804793.1"/>
    </source>
</evidence>
<gene>
    <name evidence="4" type="ORF">F1654_01985</name>
</gene>
<sequence length="170" mass="17924">MKTILLSTAAALLVVSGASAQDGRIHLGGGALHIDADGANVSGAYVRGGYDFTQFFGAELEGHLGLKDDTVNLGGGVFADVGLNYGVAGFLKAQYPVSEQFSVFARGGYAWAEFDASAAGLSIKEDDDGFAYGVGAEWAFAGPNAIRFDYTRVNFSEDANVWTIGYVRRF</sequence>
<name>A0A5M6ZJ02_9PROT</name>
<dbReference type="SUPFAM" id="SSF56925">
    <property type="entry name" value="OMPA-like"/>
    <property type="match status" value="1"/>
</dbReference>
<dbReference type="AlphaFoldDB" id="A0A5M6ZJ02"/>
<dbReference type="RefSeq" id="WP_150021824.1">
    <property type="nucleotide sequence ID" value="NZ_VWOJ01000001.1"/>
</dbReference>